<keyword evidence="1" id="KW-1133">Transmembrane helix</keyword>
<proteinExistence type="predicted"/>
<name>A0ABD3QJ26_9STRA</name>
<keyword evidence="3" id="KW-1185">Reference proteome</keyword>
<evidence type="ECO:0000313" key="2">
    <source>
        <dbReference type="EMBL" id="KAL3799844.1"/>
    </source>
</evidence>
<keyword evidence="1" id="KW-0812">Transmembrane</keyword>
<gene>
    <name evidence="2" type="ORF">ACHAWO_009965</name>
</gene>
<evidence type="ECO:0000256" key="1">
    <source>
        <dbReference type="SAM" id="Phobius"/>
    </source>
</evidence>
<sequence>MEVDMILSGRDKLLHTAACFLITVVAFLFLLAIRESWKRMQLKNATHTGGAAGDAADDLAVEYDIEATNDGENEAAGTMQYDPRHLIRNNWVFAAIASTLALVIGIAKEIGDMYNFWWLCKAKNEDGTIVGCDASWADFLADVIGVILANIIIFGSLSLWSTYMERKSTSRDYSVARTNSDA</sequence>
<dbReference type="AlphaFoldDB" id="A0ABD3QJ26"/>
<comment type="caution">
    <text evidence="2">The sequence shown here is derived from an EMBL/GenBank/DDBJ whole genome shotgun (WGS) entry which is preliminary data.</text>
</comment>
<keyword evidence="1" id="KW-0472">Membrane</keyword>
<dbReference type="EMBL" id="JALLPJ020000175">
    <property type="protein sequence ID" value="KAL3799844.1"/>
    <property type="molecule type" value="Genomic_DNA"/>
</dbReference>
<dbReference type="Proteomes" id="UP001530400">
    <property type="component" value="Unassembled WGS sequence"/>
</dbReference>
<feature type="transmembrane region" description="Helical" evidence="1">
    <location>
        <begin position="89"/>
        <end position="107"/>
    </location>
</feature>
<accession>A0ABD3QJ26</accession>
<evidence type="ECO:0000313" key="3">
    <source>
        <dbReference type="Proteomes" id="UP001530400"/>
    </source>
</evidence>
<feature type="transmembrane region" description="Helical" evidence="1">
    <location>
        <begin position="143"/>
        <end position="163"/>
    </location>
</feature>
<feature type="transmembrane region" description="Helical" evidence="1">
    <location>
        <begin position="13"/>
        <end position="33"/>
    </location>
</feature>
<organism evidence="2 3">
    <name type="scientific">Cyclotella atomus</name>
    <dbReference type="NCBI Taxonomy" id="382360"/>
    <lineage>
        <taxon>Eukaryota</taxon>
        <taxon>Sar</taxon>
        <taxon>Stramenopiles</taxon>
        <taxon>Ochrophyta</taxon>
        <taxon>Bacillariophyta</taxon>
        <taxon>Coscinodiscophyceae</taxon>
        <taxon>Thalassiosirophycidae</taxon>
        <taxon>Stephanodiscales</taxon>
        <taxon>Stephanodiscaceae</taxon>
        <taxon>Cyclotella</taxon>
    </lineage>
</organism>
<reference evidence="2 3" key="1">
    <citation type="submission" date="2024-10" db="EMBL/GenBank/DDBJ databases">
        <title>Updated reference genomes for cyclostephanoid diatoms.</title>
        <authorList>
            <person name="Roberts W.R."/>
            <person name="Alverson A.J."/>
        </authorList>
    </citation>
    <scope>NUCLEOTIDE SEQUENCE [LARGE SCALE GENOMIC DNA]</scope>
    <source>
        <strain evidence="2 3">AJA010-31</strain>
    </source>
</reference>
<protein>
    <submittedName>
        <fullName evidence="2">Uncharacterized protein</fullName>
    </submittedName>
</protein>